<comment type="caution">
    <text evidence="3">The sequence shown here is derived from an EMBL/GenBank/DDBJ whole genome shotgun (WGS) entry which is preliminary data.</text>
</comment>
<reference evidence="3 4" key="1">
    <citation type="submission" date="2016-10" db="EMBL/GenBank/DDBJ databases">
        <authorList>
            <person name="Varghese N."/>
            <person name="Submissions S."/>
        </authorList>
    </citation>
    <scope>NUCLEOTIDE SEQUENCE [LARGE SCALE GENOMIC DNA]</scope>
    <source>
        <strain evidence="3 4">PL 12/M</strain>
    </source>
</reference>
<evidence type="ECO:0000256" key="2">
    <source>
        <dbReference type="SAM" id="Phobius"/>
    </source>
</evidence>
<keyword evidence="2" id="KW-0472">Membrane</keyword>
<evidence type="ECO:0000256" key="1">
    <source>
        <dbReference type="SAM" id="MobiDB-lite"/>
    </source>
</evidence>
<dbReference type="Pfam" id="PF01998">
    <property type="entry name" value="DUF131"/>
    <property type="match status" value="1"/>
</dbReference>
<dbReference type="RefSeq" id="WP_202905797.1">
    <property type="nucleotide sequence ID" value="NZ_FNCA01000013.1"/>
</dbReference>
<name>A0A7Z7B3V2_9EURY</name>
<dbReference type="Proteomes" id="UP000199259">
    <property type="component" value="Unassembled WGS sequence"/>
</dbReference>
<gene>
    <name evidence="3" type="ORF">SAMN04488589_2793</name>
</gene>
<dbReference type="EMBL" id="FNCA01000013">
    <property type="protein sequence ID" value="SDG35477.1"/>
    <property type="molecule type" value="Genomic_DNA"/>
</dbReference>
<sequence length="107" mass="11411">MPGASLIILGMLMIVAGFVLIFVSGVSKSQNPIKRDEHTLNPNSMHYGSSNNSGSNGSVSDKTEVRGGGIIMLGPIPIIIGSDNKSAQTLMILAIMLMLLYFLIFSR</sequence>
<protein>
    <submittedName>
        <fullName evidence="3">TIGR00304 family protein</fullName>
    </submittedName>
</protein>
<accession>A0A7Z7B3V2</accession>
<proteinExistence type="predicted"/>
<evidence type="ECO:0000313" key="4">
    <source>
        <dbReference type="Proteomes" id="UP000199259"/>
    </source>
</evidence>
<keyword evidence="2" id="KW-1133">Transmembrane helix</keyword>
<feature type="transmembrane region" description="Helical" evidence="2">
    <location>
        <begin position="89"/>
        <end position="106"/>
    </location>
</feature>
<evidence type="ECO:0000313" key="3">
    <source>
        <dbReference type="EMBL" id="SDG35477.1"/>
    </source>
</evidence>
<feature type="compositionally biased region" description="Low complexity" evidence="1">
    <location>
        <begin position="48"/>
        <end position="58"/>
    </location>
</feature>
<keyword evidence="2" id="KW-0812">Transmembrane</keyword>
<organism evidence="3 4">
    <name type="scientific">Methanolobus vulcani</name>
    <dbReference type="NCBI Taxonomy" id="38026"/>
    <lineage>
        <taxon>Archaea</taxon>
        <taxon>Methanobacteriati</taxon>
        <taxon>Methanobacteriota</taxon>
        <taxon>Stenosarchaea group</taxon>
        <taxon>Methanomicrobia</taxon>
        <taxon>Methanosarcinales</taxon>
        <taxon>Methanosarcinaceae</taxon>
        <taxon>Methanolobus</taxon>
    </lineage>
</organism>
<feature type="region of interest" description="Disordered" evidence="1">
    <location>
        <begin position="33"/>
        <end position="63"/>
    </location>
</feature>
<dbReference type="InterPro" id="IPR002849">
    <property type="entry name" value="DUF131"/>
</dbReference>
<dbReference type="NCBIfam" id="TIGR00304">
    <property type="entry name" value="TIGR00304 family membrane protein"/>
    <property type="match status" value="1"/>
</dbReference>
<feature type="transmembrane region" description="Helical" evidence="2">
    <location>
        <begin position="6"/>
        <end position="26"/>
    </location>
</feature>
<keyword evidence="4" id="KW-1185">Reference proteome</keyword>
<dbReference type="AlphaFoldDB" id="A0A7Z7B3V2"/>